<keyword evidence="5" id="KW-0411">Iron-sulfur</keyword>
<dbReference type="InterPro" id="IPR023404">
    <property type="entry name" value="rSAM_horseshoe"/>
</dbReference>
<evidence type="ECO:0000256" key="2">
    <source>
        <dbReference type="ARBA" id="ARBA00022691"/>
    </source>
</evidence>
<keyword evidence="4" id="KW-0408">Iron</keyword>
<organism evidence="7">
    <name type="scientific">anaerobic digester metagenome</name>
    <dbReference type="NCBI Taxonomy" id="1263854"/>
    <lineage>
        <taxon>unclassified sequences</taxon>
        <taxon>metagenomes</taxon>
        <taxon>ecological metagenomes</taxon>
    </lineage>
</organism>
<comment type="cofactor">
    <cofactor evidence="1">
        <name>[4Fe-4S] cluster</name>
        <dbReference type="ChEBI" id="CHEBI:49883"/>
    </cofactor>
</comment>
<keyword evidence="2" id="KW-0949">S-adenosyl-L-methionine</keyword>
<evidence type="ECO:0000256" key="3">
    <source>
        <dbReference type="ARBA" id="ARBA00022723"/>
    </source>
</evidence>
<dbReference type="EMBL" id="CAADRM010000081">
    <property type="protein sequence ID" value="VFU13571.1"/>
    <property type="molecule type" value="Genomic_DNA"/>
</dbReference>
<dbReference type="Gene3D" id="3.80.30.20">
    <property type="entry name" value="tm_1862 like domain"/>
    <property type="match status" value="1"/>
</dbReference>
<evidence type="ECO:0000256" key="4">
    <source>
        <dbReference type="ARBA" id="ARBA00023004"/>
    </source>
</evidence>
<keyword evidence="3" id="KW-0479">Metal-binding</keyword>
<protein>
    <submittedName>
        <fullName evidence="7">Coproporphyrinogen III oxidase</fullName>
    </submittedName>
</protein>
<feature type="domain" description="Radical SAM core" evidence="6">
    <location>
        <begin position="12"/>
        <end position="245"/>
    </location>
</feature>
<dbReference type="InterPro" id="IPR051198">
    <property type="entry name" value="BchE-like"/>
</dbReference>
<evidence type="ECO:0000256" key="1">
    <source>
        <dbReference type="ARBA" id="ARBA00001966"/>
    </source>
</evidence>
<dbReference type="AlphaFoldDB" id="A0A485LXV8"/>
<dbReference type="Pfam" id="PF04055">
    <property type="entry name" value="Radical_SAM"/>
    <property type="match status" value="1"/>
</dbReference>
<dbReference type="GO" id="GO:0046872">
    <property type="term" value="F:metal ion binding"/>
    <property type="evidence" value="ECO:0007669"/>
    <property type="project" value="UniProtKB-KW"/>
</dbReference>
<evidence type="ECO:0000256" key="5">
    <source>
        <dbReference type="ARBA" id="ARBA00023014"/>
    </source>
</evidence>
<evidence type="ECO:0000259" key="6">
    <source>
        <dbReference type="PROSITE" id="PS51918"/>
    </source>
</evidence>
<dbReference type="SFLD" id="SFLDG01095">
    <property type="entry name" value="Uncharacterised_Radical_SAM_Su"/>
    <property type="match status" value="1"/>
</dbReference>
<dbReference type="SFLD" id="SFLDS00029">
    <property type="entry name" value="Radical_SAM"/>
    <property type="match status" value="1"/>
</dbReference>
<dbReference type="InterPro" id="IPR007197">
    <property type="entry name" value="rSAM"/>
</dbReference>
<dbReference type="PROSITE" id="PS51918">
    <property type="entry name" value="RADICAL_SAM"/>
    <property type="match status" value="1"/>
</dbReference>
<dbReference type="SUPFAM" id="SSF102114">
    <property type="entry name" value="Radical SAM enzymes"/>
    <property type="match status" value="1"/>
</dbReference>
<name>A0A485LXV8_9ZZZZ</name>
<proteinExistence type="predicted"/>
<evidence type="ECO:0000313" key="7">
    <source>
        <dbReference type="EMBL" id="VFU13571.1"/>
    </source>
</evidence>
<dbReference type="GO" id="GO:0051536">
    <property type="term" value="F:iron-sulfur cluster binding"/>
    <property type="evidence" value="ECO:0007669"/>
    <property type="project" value="UniProtKB-KW"/>
</dbReference>
<dbReference type="CDD" id="cd01335">
    <property type="entry name" value="Radical_SAM"/>
    <property type="match status" value="1"/>
</dbReference>
<dbReference type="InterPro" id="IPR058240">
    <property type="entry name" value="rSAM_sf"/>
</dbReference>
<dbReference type="SMART" id="SM00729">
    <property type="entry name" value="Elp3"/>
    <property type="match status" value="1"/>
</dbReference>
<sequence>MHVPEQLVIRPPSEAKSLLVRVVRGCHWNRCVFCGIYDLFGVPHSQRGLEEVLKDIDALSERYGDIFSTAFLGDADPLNLDASFLVEVLQHLRLKFPRLKRVTSYGRASSLAKKSPEELSAISQAGLNRVHVGFESGSDQVLRFQKKGTSQRQLIDAGKKVMAAGMELSFYFLLGLGGQDLWKEHVAESVKVLNEVKPHFIRIRRLYIHPLSRLSEKLKTGDFREQTPEGTVLELKHLLEGLDAEGSTFACDHANNYLPVFGRLNAEKDRMLGIIDAFLALPESQRMAHYESIPSVI</sequence>
<dbReference type="PANTHER" id="PTHR43409">
    <property type="entry name" value="ANAEROBIC MAGNESIUM-PROTOPORPHYRIN IX MONOMETHYL ESTER CYCLASE-RELATED"/>
    <property type="match status" value="1"/>
</dbReference>
<gene>
    <name evidence="7" type="ORF">SCFA_20041</name>
</gene>
<dbReference type="GO" id="GO:0003824">
    <property type="term" value="F:catalytic activity"/>
    <property type="evidence" value="ECO:0007669"/>
    <property type="project" value="InterPro"/>
</dbReference>
<dbReference type="InterPro" id="IPR006638">
    <property type="entry name" value="Elp3/MiaA/NifB-like_rSAM"/>
</dbReference>
<accession>A0A485LXV8</accession>
<reference evidence="7" key="1">
    <citation type="submission" date="2019-03" db="EMBL/GenBank/DDBJ databases">
        <authorList>
            <person name="Hao L."/>
        </authorList>
    </citation>
    <scope>NUCLEOTIDE SEQUENCE</scope>
</reference>
<dbReference type="PANTHER" id="PTHR43409:SF4">
    <property type="entry name" value="RADICAL SAM SUPERFAMILY PROTEIN"/>
    <property type="match status" value="1"/>
</dbReference>
<dbReference type="SFLD" id="SFLDG01082">
    <property type="entry name" value="B12-binding_domain_containing"/>
    <property type="match status" value="1"/>
</dbReference>